<reference evidence="1 2" key="1">
    <citation type="submission" date="2015-03" db="EMBL/GenBank/DDBJ databases">
        <title>Complete genome sequence of Muricauda lutaonensis CC-HSB-11T, isolated from a coastal hot spring.</title>
        <authorList>
            <person name="Kim K.M."/>
        </authorList>
    </citation>
    <scope>NUCLEOTIDE SEQUENCE [LARGE SCALE GENOMIC DNA]</scope>
    <source>
        <strain evidence="1 2">CC-HSB-11</strain>
    </source>
</reference>
<dbReference type="HOGENOM" id="CLU_1446174_0_0_10"/>
<dbReference type="EMBL" id="CP011071">
    <property type="protein sequence ID" value="AKA35999.1"/>
    <property type="molecule type" value="Genomic_DNA"/>
</dbReference>
<evidence type="ECO:0000313" key="1">
    <source>
        <dbReference type="EMBL" id="AKA35999.1"/>
    </source>
</evidence>
<name>A0A0D5YVT3_9FLAO</name>
<keyword evidence="2" id="KW-1185">Reference proteome</keyword>
<protein>
    <submittedName>
        <fullName evidence="1">Uncharacterized protein</fullName>
    </submittedName>
</protein>
<dbReference type="Proteomes" id="UP000032726">
    <property type="component" value="Chromosome"/>
</dbReference>
<organism evidence="1 2">
    <name type="scientific">Flagellimonas lutaonensis</name>
    <dbReference type="NCBI Taxonomy" id="516051"/>
    <lineage>
        <taxon>Bacteria</taxon>
        <taxon>Pseudomonadati</taxon>
        <taxon>Bacteroidota</taxon>
        <taxon>Flavobacteriia</taxon>
        <taxon>Flavobacteriales</taxon>
        <taxon>Flavobacteriaceae</taxon>
        <taxon>Flagellimonas</taxon>
    </lineage>
</organism>
<dbReference type="OrthoDB" id="1421800at2"/>
<dbReference type="STRING" id="516051.VC82_2419"/>
<proteinExistence type="predicted"/>
<gene>
    <name evidence="1" type="ORF">VC82_2419</name>
</gene>
<dbReference type="AlphaFoldDB" id="A0A0D5YVT3"/>
<dbReference type="RefSeq" id="WP_045802587.1">
    <property type="nucleotide sequence ID" value="NZ_CP011071.1"/>
</dbReference>
<accession>A0A0D5YVT3</accession>
<evidence type="ECO:0000313" key="2">
    <source>
        <dbReference type="Proteomes" id="UP000032726"/>
    </source>
</evidence>
<dbReference type="KEGG" id="mlt:VC82_2419"/>
<sequence>MTETEARNHLYELWQNGEIPNNFDEDHSDYGKAVKFTIKHGEFDFEKFYESIAIIRFGIWQVESDALVGKGGRDYIIECSRFWETRDYNGHLVWDWLIHLCEKTWITKENVNDLNTAFFFCQDYFKENKPANLPYVSTAQTLNIQKQLLDISEEMSKREKVDERGIVDIDTEDMMKYRELLNNIKYL</sequence>